<reference evidence="4" key="1">
    <citation type="journal article" date="2014" name="Int. J. Syst. Evol. Microbiol.">
        <title>Complete genome sequence of Corynebacterium casei LMG S-19264T (=DSM 44701T), isolated from a smear-ripened cheese.</title>
        <authorList>
            <consortium name="US DOE Joint Genome Institute (JGI-PGF)"/>
            <person name="Walter F."/>
            <person name="Albersmeier A."/>
            <person name="Kalinowski J."/>
            <person name="Ruckert C."/>
        </authorList>
    </citation>
    <scope>NUCLEOTIDE SEQUENCE</scope>
    <source>
        <strain evidence="4">CGMCC 1.15454</strain>
    </source>
</reference>
<name>A0A9W5X4C0_9BACI</name>
<sequence length="299" mass="33416">MEIGEKLKEARLEKDLSLDSVQETTKIQKRYLMAIEEGNFHILPGKFYAKAFIKEYAAAVGLDPNELLEEYREEIPQTEEESTAQYTRIQRSRKENASTKSPAVFSFLPTIIVVVLVIGIVFAAWYFYKEAISKDSAGPVDKPDDNEIIYEPDDNKQNGKTADDNTADDSADEEQSDNTNDESNTPEPKLTVVEKGTGASPESTLELENAGDEIKITLESDGNTYLGMENGDGKSYYAQELSADNSPQEFDVSDDERIYLNIGNAPDLKITINGVELEYPADPQENVHQKLWINLSPPE</sequence>
<evidence type="ECO:0000256" key="2">
    <source>
        <dbReference type="SAM" id="Phobius"/>
    </source>
</evidence>
<feature type="region of interest" description="Disordered" evidence="1">
    <location>
        <begin position="73"/>
        <end position="95"/>
    </location>
</feature>
<dbReference type="SUPFAM" id="SSF47413">
    <property type="entry name" value="lambda repressor-like DNA-binding domains"/>
    <property type="match status" value="1"/>
</dbReference>
<dbReference type="Proteomes" id="UP000621492">
    <property type="component" value="Unassembled WGS sequence"/>
</dbReference>
<keyword evidence="2" id="KW-0812">Transmembrane</keyword>
<dbReference type="RefSeq" id="WP_155554354.1">
    <property type="nucleotide sequence ID" value="NZ_BMJD01000002.1"/>
</dbReference>
<gene>
    <name evidence="4" type="ORF">GCM10011409_05220</name>
</gene>
<comment type="caution">
    <text evidence="4">The sequence shown here is derived from an EMBL/GenBank/DDBJ whole genome shotgun (WGS) entry which is preliminary data.</text>
</comment>
<dbReference type="PANTHER" id="PTHR34475">
    <property type="match status" value="1"/>
</dbReference>
<feature type="domain" description="Cytoskeleton protein RodZ-like C-terminal" evidence="3">
    <location>
        <begin position="218"/>
        <end position="287"/>
    </location>
</feature>
<dbReference type="InterPro" id="IPR001387">
    <property type="entry name" value="Cro/C1-type_HTH"/>
</dbReference>
<feature type="transmembrane region" description="Helical" evidence="2">
    <location>
        <begin position="103"/>
        <end position="128"/>
    </location>
</feature>
<protein>
    <submittedName>
        <fullName evidence="4">XRE family transcriptional regulator</fullName>
    </submittedName>
</protein>
<dbReference type="CDD" id="cd00093">
    <property type="entry name" value="HTH_XRE"/>
    <property type="match status" value="1"/>
</dbReference>
<proteinExistence type="predicted"/>
<dbReference type="PANTHER" id="PTHR34475:SF1">
    <property type="entry name" value="CYTOSKELETON PROTEIN RODZ"/>
    <property type="match status" value="1"/>
</dbReference>
<feature type="region of interest" description="Disordered" evidence="1">
    <location>
        <begin position="136"/>
        <end position="204"/>
    </location>
</feature>
<keyword evidence="2" id="KW-0472">Membrane</keyword>
<dbReference type="Pfam" id="PF13464">
    <property type="entry name" value="RodZ_C"/>
    <property type="match status" value="1"/>
</dbReference>
<keyword evidence="2" id="KW-1133">Transmembrane helix</keyword>
<dbReference type="Pfam" id="PF13413">
    <property type="entry name" value="HTH_25"/>
    <property type="match status" value="1"/>
</dbReference>
<dbReference type="InterPro" id="IPR010982">
    <property type="entry name" value="Lambda_DNA-bd_dom_sf"/>
</dbReference>
<feature type="compositionally biased region" description="Basic and acidic residues" evidence="1">
    <location>
        <begin position="153"/>
        <end position="163"/>
    </location>
</feature>
<dbReference type="InterPro" id="IPR025194">
    <property type="entry name" value="RodZ-like_C"/>
</dbReference>
<organism evidence="4 5">
    <name type="scientific">Lentibacillus populi</name>
    <dbReference type="NCBI Taxonomy" id="1827502"/>
    <lineage>
        <taxon>Bacteria</taxon>
        <taxon>Bacillati</taxon>
        <taxon>Bacillota</taxon>
        <taxon>Bacilli</taxon>
        <taxon>Bacillales</taxon>
        <taxon>Bacillaceae</taxon>
        <taxon>Lentibacillus</taxon>
    </lineage>
</organism>
<reference evidence="4" key="2">
    <citation type="submission" date="2020-09" db="EMBL/GenBank/DDBJ databases">
        <authorList>
            <person name="Sun Q."/>
            <person name="Zhou Y."/>
        </authorList>
    </citation>
    <scope>NUCLEOTIDE SEQUENCE</scope>
    <source>
        <strain evidence="4">CGMCC 1.15454</strain>
    </source>
</reference>
<evidence type="ECO:0000256" key="1">
    <source>
        <dbReference type="SAM" id="MobiDB-lite"/>
    </source>
</evidence>
<dbReference type="Gene3D" id="1.10.260.40">
    <property type="entry name" value="lambda repressor-like DNA-binding domains"/>
    <property type="match status" value="1"/>
</dbReference>
<evidence type="ECO:0000313" key="4">
    <source>
        <dbReference type="EMBL" id="GGB30867.1"/>
    </source>
</evidence>
<evidence type="ECO:0000313" key="5">
    <source>
        <dbReference type="Proteomes" id="UP000621492"/>
    </source>
</evidence>
<feature type="compositionally biased region" description="Acidic residues" evidence="1">
    <location>
        <begin position="165"/>
        <end position="180"/>
    </location>
</feature>
<keyword evidence="5" id="KW-1185">Reference proteome</keyword>
<dbReference type="GO" id="GO:0003677">
    <property type="term" value="F:DNA binding"/>
    <property type="evidence" value="ECO:0007669"/>
    <property type="project" value="InterPro"/>
</dbReference>
<accession>A0A9W5X4C0</accession>
<dbReference type="AlphaFoldDB" id="A0A9W5X4C0"/>
<dbReference type="EMBL" id="BMJD01000002">
    <property type="protein sequence ID" value="GGB30867.1"/>
    <property type="molecule type" value="Genomic_DNA"/>
</dbReference>
<evidence type="ECO:0000259" key="3">
    <source>
        <dbReference type="Pfam" id="PF13464"/>
    </source>
</evidence>
<dbReference type="InterPro" id="IPR050400">
    <property type="entry name" value="Bact_Cytoskel_RodZ"/>
</dbReference>